<dbReference type="SUPFAM" id="SSF81301">
    <property type="entry name" value="Nucleotidyltransferase"/>
    <property type="match status" value="1"/>
</dbReference>
<dbReference type="InterPro" id="IPR007685">
    <property type="entry name" value="RelA_SpoT"/>
</dbReference>
<proteinExistence type="predicted"/>
<comment type="caution">
    <text evidence="2">The sequence shown here is derived from an EMBL/GenBank/DDBJ whole genome shotgun (WGS) entry which is preliminary data.</text>
</comment>
<sequence>MKQNEVWLNSILPAHKRLTESVVTILENLFKSKEIDYLSVSGRTKERKSALEKIERKSYKKPADQMTDLSGIRVIAFFESDIEKISEIIASSFNVDKANSLNQDERLSVDQIGYRSVHFVCDLGNVRTKLPEFEGLDGLKFEIQVRTVLQHAWAELAHDRNYKFSGKLPPTIERSLYLYAGMLEIADKGFSQLSREIDGYIRAVHEKNNIGELDYPIDAISLQEFVNSWAEKNNIKLSNVLYKHGLDDLIVELEQYGIRTARDLNDIIPVGYAETCKEIGYSSNIFGYVRDWMVINDWKGMLDRVEFDWVLDPDEDIYGKLIPTEEYQAFKDAWYLHDAPSEYDEIG</sequence>
<dbReference type="InterPro" id="IPR043519">
    <property type="entry name" value="NT_sf"/>
</dbReference>
<keyword evidence="3" id="KW-1185">Reference proteome</keyword>
<dbReference type="SMART" id="SM00954">
    <property type="entry name" value="RelA_SpoT"/>
    <property type="match status" value="1"/>
</dbReference>
<dbReference type="Gene3D" id="1.10.287.860">
    <property type="entry name" value="Nucleotidyltransferase"/>
    <property type="match status" value="1"/>
</dbReference>
<gene>
    <name evidence="2" type="ORF">PUN32_13450</name>
</gene>
<dbReference type="Gene3D" id="3.30.460.10">
    <property type="entry name" value="Beta Polymerase, domain 2"/>
    <property type="match status" value="1"/>
</dbReference>
<protein>
    <submittedName>
        <fullName evidence="2">GTP pyrophosphokinase</fullName>
    </submittedName>
</protein>
<name>A0ABT5V2Y6_9VIBR</name>
<dbReference type="Pfam" id="PF04607">
    <property type="entry name" value="RelA_SpoT"/>
    <property type="match status" value="1"/>
</dbReference>
<accession>A0ABT5V2Y6</accession>
<reference evidence="2 3" key="1">
    <citation type="submission" date="2023-02" db="EMBL/GenBank/DDBJ databases">
        <title>Vibrio intestini sp. nov., a close relative of Vibrio cholerae isolated from the intestine of Healthy Culter dabryi.</title>
        <authorList>
            <person name="Wu N."/>
        </authorList>
    </citation>
    <scope>NUCLEOTIDE SEQUENCE [LARGE SCALE GENOMIC DNA]</scope>
    <source>
        <strain evidence="2 3">DSL-7</strain>
    </source>
</reference>
<evidence type="ECO:0000313" key="3">
    <source>
        <dbReference type="Proteomes" id="UP001216189"/>
    </source>
</evidence>
<dbReference type="PANTHER" id="PTHR41773:SF1">
    <property type="entry name" value="RELA_SPOT DOMAIN-CONTAINING PROTEIN"/>
    <property type="match status" value="1"/>
</dbReference>
<dbReference type="CDD" id="cd05399">
    <property type="entry name" value="NT_Rel-Spo_like"/>
    <property type="match status" value="1"/>
</dbReference>
<evidence type="ECO:0000259" key="1">
    <source>
        <dbReference type="SMART" id="SM00954"/>
    </source>
</evidence>
<evidence type="ECO:0000313" key="2">
    <source>
        <dbReference type="EMBL" id="MDE1516006.1"/>
    </source>
</evidence>
<organism evidence="2 3">
    <name type="scientific">Vibrio chanodichtyis</name>
    <dbReference type="NCBI Taxonomy" id="3027932"/>
    <lineage>
        <taxon>Bacteria</taxon>
        <taxon>Pseudomonadati</taxon>
        <taxon>Pseudomonadota</taxon>
        <taxon>Gammaproteobacteria</taxon>
        <taxon>Vibrionales</taxon>
        <taxon>Vibrionaceae</taxon>
        <taxon>Vibrio</taxon>
    </lineage>
</organism>
<feature type="domain" description="RelA/SpoT" evidence="1">
    <location>
        <begin position="42"/>
        <end position="168"/>
    </location>
</feature>
<dbReference type="PANTHER" id="PTHR41773">
    <property type="entry name" value="GTP PYROPHOSPHATASE-RELATED"/>
    <property type="match status" value="1"/>
</dbReference>
<dbReference type="RefSeq" id="WP_274723661.1">
    <property type="nucleotide sequence ID" value="NZ_JARBFT010000022.1"/>
</dbReference>
<dbReference type="Proteomes" id="UP001216189">
    <property type="component" value="Unassembled WGS sequence"/>
</dbReference>
<dbReference type="EMBL" id="JARBFT010000022">
    <property type="protein sequence ID" value="MDE1516006.1"/>
    <property type="molecule type" value="Genomic_DNA"/>
</dbReference>